<organism evidence="2 3">
    <name type="scientific">Pseudorhizobium banfieldiae</name>
    <dbReference type="NCBI Taxonomy" id="1125847"/>
    <lineage>
        <taxon>Bacteria</taxon>
        <taxon>Pseudomonadati</taxon>
        <taxon>Pseudomonadota</taxon>
        <taxon>Alphaproteobacteria</taxon>
        <taxon>Hyphomicrobiales</taxon>
        <taxon>Rhizobiaceae</taxon>
        <taxon>Rhizobium/Agrobacterium group</taxon>
        <taxon>Pseudorhizobium</taxon>
    </lineage>
</organism>
<proteinExistence type="predicted"/>
<protein>
    <submittedName>
        <fullName evidence="2">Uncharacterized protein</fullName>
    </submittedName>
</protein>
<feature type="region of interest" description="Disordered" evidence="1">
    <location>
        <begin position="155"/>
        <end position="188"/>
    </location>
</feature>
<evidence type="ECO:0000313" key="2">
    <source>
        <dbReference type="EMBL" id="CCF18286.1"/>
    </source>
</evidence>
<evidence type="ECO:0000313" key="3">
    <source>
        <dbReference type="Proteomes" id="UP000010792"/>
    </source>
</evidence>
<keyword evidence="3" id="KW-1185">Reference proteome</keyword>
<accession>L0NBW8</accession>
<gene>
    <name evidence="2" type="ORF">NT26_0562</name>
</gene>
<name>L0NBW8_9HYPH</name>
<dbReference type="GO" id="GO:0006355">
    <property type="term" value="P:regulation of DNA-templated transcription"/>
    <property type="evidence" value="ECO:0007669"/>
    <property type="project" value="InterPro"/>
</dbReference>
<evidence type="ECO:0000256" key="1">
    <source>
        <dbReference type="SAM" id="MobiDB-lite"/>
    </source>
</evidence>
<dbReference type="Proteomes" id="UP000010792">
    <property type="component" value="Chromosome"/>
</dbReference>
<dbReference type="InterPro" id="IPR036388">
    <property type="entry name" value="WH-like_DNA-bd_sf"/>
</dbReference>
<sequence length="188" mass="21657">MHRPEGMRARYRLYLLGSFALTDRTGRSLAPKSQKAQALLAMLALARRGLPSRVWLRDKLWSDRSEEHAFANLRQTLLEIRKTLGSARALVQADKLSVWLDLEQVELDLQQTTAWERANDQLLEGIDVRDPEFEEWLRLERQIWQTGLRRVGGPAMLDRGDAAGSSGELRREHRRATSLPHMEKVHRG</sequence>
<dbReference type="KEGG" id="rht:NT26_0562"/>
<dbReference type="InterPro" id="IPR016032">
    <property type="entry name" value="Sig_transdc_resp-reg_C-effctor"/>
</dbReference>
<dbReference type="EMBL" id="FO082820">
    <property type="protein sequence ID" value="CCF18286.1"/>
    <property type="molecule type" value="Genomic_DNA"/>
</dbReference>
<dbReference type="PANTHER" id="PTHR35807">
    <property type="entry name" value="TRANSCRIPTIONAL REGULATOR REDD-RELATED"/>
    <property type="match status" value="1"/>
</dbReference>
<dbReference type="SUPFAM" id="SSF46894">
    <property type="entry name" value="C-terminal effector domain of the bipartite response regulators"/>
    <property type="match status" value="1"/>
</dbReference>
<dbReference type="InterPro" id="IPR051677">
    <property type="entry name" value="AfsR-DnrI-RedD_regulator"/>
</dbReference>
<dbReference type="Gene3D" id="1.10.10.10">
    <property type="entry name" value="Winged helix-like DNA-binding domain superfamily/Winged helix DNA-binding domain"/>
    <property type="match status" value="1"/>
</dbReference>
<dbReference type="AlphaFoldDB" id="L0NBW8"/>
<reference evidence="2 3" key="1">
    <citation type="journal article" date="2013" name="Genome Biol. Evol.">
        <title>Life in an arsenic-containing gold mine: genome and physiology of the autotrophic arsenite-oxidizing bacterium rhizobium sp. NT-26.</title>
        <authorList>
            <person name="Andres J."/>
            <person name="Arsene-Ploetze F."/>
            <person name="Barbe V."/>
            <person name="Brochier-Armanet C."/>
            <person name="Cleiss-Arnold J."/>
            <person name="Coppee J.Y."/>
            <person name="Dillies M.A."/>
            <person name="Geist"/>
            <person name="L"/>
            <person name="Joublin A."/>
            <person name="Koechler S."/>
            <person name="Lassalle F."/>
            <person name="Marchal M."/>
            <person name="Medigue C."/>
            <person name="Muller D."/>
            <person name="Nesme X."/>
            <person name="Plewniak F."/>
            <person name="Proux C."/>
            <person name="Ramirez-Bahena M.H."/>
            <person name="Schenowitz C."/>
            <person name="Sismeiro O."/>
            <person name="Vallenet D."/>
            <person name="Santini J.M."/>
            <person name="Bertin P.N."/>
        </authorList>
    </citation>
    <scope>NUCLEOTIDE SEQUENCE [LARGE SCALE GENOMIC DNA]</scope>
    <source>
        <strain evidence="2 3">NT-26</strain>
    </source>
</reference>
<dbReference type="GO" id="GO:0003677">
    <property type="term" value="F:DNA binding"/>
    <property type="evidence" value="ECO:0007669"/>
    <property type="project" value="InterPro"/>
</dbReference>
<dbReference type="STRING" id="1125847.NT26_0562"/>